<feature type="transmembrane region" description="Helical" evidence="1">
    <location>
        <begin position="193"/>
        <end position="211"/>
    </location>
</feature>
<evidence type="ECO:0000313" key="3">
    <source>
        <dbReference type="EMBL" id="VFT82080.1"/>
    </source>
</evidence>
<keyword evidence="4" id="KW-1185">Reference proteome</keyword>
<gene>
    <name evidence="3" type="primary">Aste57867_4995</name>
    <name evidence="2" type="ORF">As57867_004982</name>
    <name evidence="3" type="ORF">ASTE57867_4995</name>
</gene>
<dbReference type="SUPFAM" id="SSF52058">
    <property type="entry name" value="L domain-like"/>
    <property type="match status" value="1"/>
</dbReference>
<dbReference type="EMBL" id="VJMH01001482">
    <property type="protein sequence ID" value="KAF0711894.1"/>
    <property type="molecule type" value="Genomic_DNA"/>
</dbReference>
<keyword evidence="1" id="KW-0472">Membrane</keyword>
<keyword evidence="1" id="KW-1133">Transmembrane helix</keyword>
<keyword evidence="1" id="KW-0812">Transmembrane</keyword>
<dbReference type="OrthoDB" id="79301at2759"/>
<dbReference type="Gene3D" id="3.80.10.10">
    <property type="entry name" value="Ribonuclease Inhibitor"/>
    <property type="match status" value="1"/>
</dbReference>
<evidence type="ECO:0000256" key="1">
    <source>
        <dbReference type="SAM" id="Phobius"/>
    </source>
</evidence>
<dbReference type="Proteomes" id="UP000332933">
    <property type="component" value="Unassembled WGS sequence"/>
</dbReference>
<evidence type="ECO:0000313" key="2">
    <source>
        <dbReference type="EMBL" id="KAF0711894.1"/>
    </source>
</evidence>
<organism evidence="3 4">
    <name type="scientific">Aphanomyces stellatus</name>
    <dbReference type="NCBI Taxonomy" id="120398"/>
    <lineage>
        <taxon>Eukaryota</taxon>
        <taxon>Sar</taxon>
        <taxon>Stramenopiles</taxon>
        <taxon>Oomycota</taxon>
        <taxon>Saprolegniomycetes</taxon>
        <taxon>Saprolegniales</taxon>
        <taxon>Verrucalvaceae</taxon>
        <taxon>Aphanomyces</taxon>
    </lineage>
</organism>
<dbReference type="InterPro" id="IPR032675">
    <property type="entry name" value="LRR_dom_sf"/>
</dbReference>
<accession>A0A485KER7</accession>
<name>A0A485KER7_9STRA</name>
<feature type="transmembrane region" description="Helical" evidence="1">
    <location>
        <begin position="33"/>
        <end position="56"/>
    </location>
</feature>
<dbReference type="AlphaFoldDB" id="A0A485KER7"/>
<evidence type="ECO:0000313" key="4">
    <source>
        <dbReference type="Proteomes" id="UP000332933"/>
    </source>
</evidence>
<feature type="transmembrane region" description="Helical" evidence="1">
    <location>
        <begin position="154"/>
        <end position="173"/>
    </location>
</feature>
<proteinExistence type="predicted"/>
<feature type="transmembrane region" description="Helical" evidence="1">
    <location>
        <begin position="287"/>
        <end position="308"/>
    </location>
</feature>
<protein>
    <submittedName>
        <fullName evidence="3">Aste57867_4995 protein</fullName>
    </submittedName>
</protein>
<sequence>MHVQVVSVGTASSTQQPLVSSLPASFQWLRRCILGFALLKHLISVFYLAAQIVIFHRMNRTQADIVHAYALPTVGVVYMCLVAIHIASILHRIARAAGLCFVSSKARPSTCHPIAWVLSWLSQPSALAAYNLVELGCQSYEAFAFTTKLIDPTLVAVYVVFVALHAMLAPWGLHQRSTPRLLFVNWLSSLLTFYLSCVLHIVGLTLPLLYFTFIDSTVNRDPLWLTRNVLYADFIFVTSPLDFVAKVVVHVGSLVSISRLVAAVDRVYSLNHRSKLDSGQLSRGFRLYRFCSTIWGAVLLGSLVHAFYGRQACPSTCAAYVTPLWTTDCQCMYIHVNCHALGHDDVDAALQPSRLSAHAISLLMSRCDLPDGINATTLNQFESLNYIGVKFTNTSTWRGPLPPSTVIVAIEYAAFTTVPDILTTNVPSSLGAVWLNNLPLTTPITIPHAWAKLTFLGLNNLTLSALPSNVTSLNLSYLFVHMNELTILPSQSNQVASLTYVDASANVLHEGPWSLLQPGSTLLLCENPFLNNTAALDTIEPVLRQAYLTKANQACGPLCAPTCFPYFLGDHTCHLSCFNAACDYDHGDCDAFGFDRLG</sequence>
<feature type="transmembrane region" description="Helical" evidence="1">
    <location>
        <begin position="68"/>
        <end position="94"/>
    </location>
</feature>
<reference evidence="3 4" key="1">
    <citation type="submission" date="2019-03" db="EMBL/GenBank/DDBJ databases">
        <authorList>
            <person name="Gaulin E."/>
            <person name="Dumas B."/>
        </authorList>
    </citation>
    <scope>NUCLEOTIDE SEQUENCE [LARGE SCALE GENOMIC DNA]</scope>
    <source>
        <strain evidence="3">CBS 568.67</strain>
    </source>
</reference>
<reference evidence="2" key="2">
    <citation type="submission" date="2019-06" db="EMBL/GenBank/DDBJ databases">
        <title>Genomics analysis of Aphanomyces spp. identifies a new class of oomycete effector associated with host adaptation.</title>
        <authorList>
            <person name="Gaulin E."/>
        </authorList>
    </citation>
    <scope>NUCLEOTIDE SEQUENCE</scope>
    <source>
        <strain evidence="2">CBS 578.67</strain>
    </source>
</reference>
<dbReference type="EMBL" id="CAADRA010001483">
    <property type="protein sequence ID" value="VFT82080.1"/>
    <property type="molecule type" value="Genomic_DNA"/>
</dbReference>